<dbReference type="NCBIfam" id="NF000586">
    <property type="entry name" value="PRK00011.1"/>
    <property type="match status" value="1"/>
</dbReference>
<evidence type="ECO:0000256" key="8">
    <source>
        <dbReference type="ARBA" id="ARBA00022898"/>
    </source>
</evidence>
<dbReference type="FunFam" id="3.40.640.10:FF:000001">
    <property type="entry name" value="Serine hydroxymethyltransferase"/>
    <property type="match status" value="1"/>
</dbReference>
<feature type="site" description="Plays an important role in substrate specificity" evidence="9">
    <location>
        <position position="226"/>
    </location>
</feature>
<dbReference type="InterPro" id="IPR015422">
    <property type="entry name" value="PyrdxlP-dep_Trfase_small"/>
</dbReference>
<dbReference type="STRING" id="1798665.A2942_01545"/>
<dbReference type="UniPathway" id="UPA00288">
    <property type="reaction ID" value="UER01023"/>
</dbReference>
<dbReference type="UniPathway" id="UPA00193"/>
<feature type="binding site" evidence="9">
    <location>
        <position position="118"/>
    </location>
    <ligand>
        <name>(6S)-5,6,7,8-tetrahydrofolate</name>
        <dbReference type="ChEBI" id="CHEBI:57453"/>
    </ligand>
</feature>
<evidence type="ECO:0000256" key="6">
    <source>
        <dbReference type="ARBA" id="ARBA00022563"/>
    </source>
</evidence>
<proteinExistence type="inferred from homology"/>
<comment type="subunit">
    <text evidence="4 9">Homodimer.</text>
</comment>
<dbReference type="AlphaFoldDB" id="A0A1G2DJQ8"/>
<dbReference type="EMBL" id="MHLP01000012">
    <property type="protein sequence ID" value="OGZ13120.1"/>
    <property type="molecule type" value="Genomic_DNA"/>
</dbReference>
<dbReference type="CDD" id="cd00378">
    <property type="entry name" value="SHMT"/>
    <property type="match status" value="1"/>
</dbReference>
<evidence type="ECO:0000259" key="11">
    <source>
        <dbReference type="Pfam" id="PF00464"/>
    </source>
</evidence>
<evidence type="ECO:0000256" key="1">
    <source>
        <dbReference type="ARBA" id="ARBA00001933"/>
    </source>
</evidence>
<feature type="modified residue" description="N6-(pyridoxal phosphate)lysine" evidence="9 10">
    <location>
        <position position="227"/>
    </location>
</feature>
<evidence type="ECO:0000256" key="5">
    <source>
        <dbReference type="ARBA" id="ARBA00022490"/>
    </source>
</evidence>
<dbReference type="GO" id="GO:0005829">
    <property type="term" value="C:cytosol"/>
    <property type="evidence" value="ECO:0007669"/>
    <property type="project" value="TreeGrafter"/>
</dbReference>
<dbReference type="GO" id="GO:0035999">
    <property type="term" value="P:tetrahydrofolate interconversion"/>
    <property type="evidence" value="ECO:0007669"/>
    <property type="project" value="UniProtKB-UniRule"/>
</dbReference>
<comment type="pathway">
    <text evidence="9">One-carbon metabolism; tetrahydrofolate interconversion.</text>
</comment>
<dbReference type="PIRSF" id="PIRSF000412">
    <property type="entry name" value="SHMT"/>
    <property type="match status" value="1"/>
</dbReference>
<keyword evidence="9" id="KW-0028">Amino-acid biosynthesis</keyword>
<sequence length="390" mass="42590">MKDKQVEQLIKKEEKREKSVVNLIASENYASDDVLQALGSVLTNKYAEGYPGRRYYGGNAVIDEVERLCQARALKLFKLAPATWHVNVQALSGSPANVAVYMALLPHDGTGRIMGMSLAHGGHLTHGHGVSASGKFWKQIPYGLSKKTERLDYDELMVIAKREKPHIIVAGFTAYPRTIDWKEFRTIADAAGAYLMVDMSHIAGLVAGGAHPSPFPYADIVTTTTHKTLRGPRGAMIFAKKDARELPTKIDKAVFPGLQGGPHENAIAAVAVALREAMSPKFKSYAKQIVKNTRVLAEELTKLGWRVVSGGTDNHLLLVDTWANGVGGKEASERLERAGIIVNMNTIPFDERKPMDPSGIRLGTAAETTRGAKEKDMKKLAAKIDRVLRG</sequence>
<evidence type="ECO:0000256" key="9">
    <source>
        <dbReference type="HAMAP-Rule" id="MF_00051"/>
    </source>
</evidence>
<dbReference type="PANTHER" id="PTHR11680">
    <property type="entry name" value="SERINE HYDROXYMETHYLTRANSFERASE"/>
    <property type="match status" value="1"/>
</dbReference>
<comment type="pathway">
    <text evidence="9">Amino-acid biosynthesis; glycine biosynthesis; glycine from L-serine: step 1/1.</text>
</comment>
<keyword evidence="5 9" id="KW-0963">Cytoplasm</keyword>
<keyword evidence="7 9" id="KW-0808">Transferase</keyword>
<comment type="function">
    <text evidence="9">Catalyzes the reversible interconversion of serine and glycine with tetrahydrofolate (THF) serving as the one-carbon carrier. This reaction serves as the major source of one-carbon groups required for the biosynthesis of purines, thymidylate, methionine, and other important biomolecules. Also exhibits THF-independent aldolase activity toward beta-hydroxyamino acids, producing glycine and aldehydes, via a retro-aldol mechanism.</text>
</comment>
<dbReference type="InterPro" id="IPR015424">
    <property type="entry name" value="PyrdxlP-dep_Trfase"/>
</dbReference>
<comment type="subcellular location">
    <subcellularLocation>
        <location evidence="2 9">Cytoplasm</location>
    </subcellularLocation>
</comment>
<evidence type="ECO:0000256" key="3">
    <source>
        <dbReference type="ARBA" id="ARBA00006376"/>
    </source>
</evidence>
<dbReference type="GO" id="GO:0008168">
    <property type="term" value="F:methyltransferase activity"/>
    <property type="evidence" value="ECO:0007669"/>
    <property type="project" value="UniProtKB-KW"/>
</dbReference>
<gene>
    <name evidence="9 12" type="primary">glyA</name>
    <name evidence="12" type="ORF">A2942_01545</name>
</gene>
<evidence type="ECO:0000256" key="7">
    <source>
        <dbReference type="ARBA" id="ARBA00022679"/>
    </source>
</evidence>
<comment type="caution">
    <text evidence="9">Lacks conserved residue(s) required for the propagation of feature annotation.</text>
</comment>
<dbReference type="GO" id="GO:0032259">
    <property type="term" value="P:methylation"/>
    <property type="evidence" value="ECO:0007669"/>
    <property type="project" value="UniProtKB-KW"/>
</dbReference>
<comment type="catalytic activity">
    <reaction evidence="9">
        <text>(6R)-5,10-methylene-5,6,7,8-tetrahydrofolate + glycine + H2O = (6S)-5,6,7,8-tetrahydrofolate + L-serine</text>
        <dbReference type="Rhea" id="RHEA:15481"/>
        <dbReference type="ChEBI" id="CHEBI:15377"/>
        <dbReference type="ChEBI" id="CHEBI:15636"/>
        <dbReference type="ChEBI" id="CHEBI:33384"/>
        <dbReference type="ChEBI" id="CHEBI:57305"/>
        <dbReference type="ChEBI" id="CHEBI:57453"/>
        <dbReference type="EC" id="2.1.2.1"/>
    </reaction>
</comment>
<dbReference type="GO" id="GO:0030170">
    <property type="term" value="F:pyridoxal phosphate binding"/>
    <property type="evidence" value="ECO:0007669"/>
    <property type="project" value="UniProtKB-UniRule"/>
</dbReference>
<dbReference type="GO" id="GO:0019264">
    <property type="term" value="P:glycine biosynthetic process from serine"/>
    <property type="evidence" value="ECO:0007669"/>
    <property type="project" value="UniProtKB-UniRule"/>
</dbReference>
<evidence type="ECO:0000256" key="10">
    <source>
        <dbReference type="PIRSR" id="PIRSR000412-50"/>
    </source>
</evidence>
<comment type="caution">
    <text evidence="12">The sequence shown here is derived from an EMBL/GenBank/DDBJ whole genome shotgun (WGS) entry which is preliminary data.</text>
</comment>
<reference evidence="12 13" key="1">
    <citation type="journal article" date="2016" name="Nat. Commun.">
        <title>Thousands of microbial genomes shed light on interconnected biogeochemical processes in an aquifer system.</title>
        <authorList>
            <person name="Anantharaman K."/>
            <person name="Brown C.T."/>
            <person name="Hug L.A."/>
            <person name="Sharon I."/>
            <person name="Castelle C.J."/>
            <person name="Probst A.J."/>
            <person name="Thomas B.C."/>
            <person name="Singh A."/>
            <person name="Wilkins M.J."/>
            <person name="Karaoz U."/>
            <person name="Brodie E.L."/>
            <person name="Williams K.H."/>
            <person name="Hubbard S.S."/>
            <person name="Banfield J.F."/>
        </authorList>
    </citation>
    <scope>NUCLEOTIDE SEQUENCE [LARGE SCALE GENOMIC DNA]</scope>
</reference>
<name>A0A1G2DJQ8_9BACT</name>
<accession>A0A1G2DJQ8</accession>
<dbReference type="Gene3D" id="3.90.1150.10">
    <property type="entry name" value="Aspartate Aminotransferase, domain 1"/>
    <property type="match status" value="1"/>
</dbReference>
<evidence type="ECO:0000313" key="12">
    <source>
        <dbReference type="EMBL" id="OGZ13120.1"/>
    </source>
</evidence>
<dbReference type="PROSITE" id="PS00096">
    <property type="entry name" value="SHMT"/>
    <property type="match status" value="1"/>
</dbReference>
<comment type="cofactor">
    <cofactor evidence="1 9 10">
        <name>pyridoxal 5'-phosphate</name>
        <dbReference type="ChEBI" id="CHEBI:597326"/>
    </cofactor>
</comment>
<dbReference type="Gene3D" id="3.40.640.10">
    <property type="entry name" value="Type I PLP-dependent aspartate aminotransferase-like (Major domain)"/>
    <property type="match status" value="1"/>
</dbReference>
<feature type="binding site" evidence="9">
    <location>
        <begin position="122"/>
        <end position="124"/>
    </location>
    <ligand>
        <name>(6S)-5,6,7,8-tetrahydrofolate</name>
        <dbReference type="ChEBI" id="CHEBI:57453"/>
    </ligand>
</feature>
<dbReference type="PANTHER" id="PTHR11680:SF35">
    <property type="entry name" value="SERINE HYDROXYMETHYLTRANSFERASE 1"/>
    <property type="match status" value="1"/>
</dbReference>
<dbReference type="Proteomes" id="UP000178534">
    <property type="component" value="Unassembled WGS sequence"/>
</dbReference>
<evidence type="ECO:0000256" key="2">
    <source>
        <dbReference type="ARBA" id="ARBA00004496"/>
    </source>
</evidence>
<evidence type="ECO:0000256" key="4">
    <source>
        <dbReference type="ARBA" id="ARBA00011738"/>
    </source>
</evidence>
<dbReference type="EC" id="2.1.2.1" evidence="9"/>
<organism evidence="12 13">
    <name type="scientific">Candidatus Lloydbacteria bacterium RIFCSPLOWO2_01_FULL_50_20</name>
    <dbReference type="NCBI Taxonomy" id="1798665"/>
    <lineage>
        <taxon>Bacteria</taxon>
        <taxon>Candidatus Lloydiibacteriota</taxon>
    </lineage>
</organism>
<dbReference type="GO" id="GO:0004372">
    <property type="term" value="F:glycine hydroxymethyltransferase activity"/>
    <property type="evidence" value="ECO:0007669"/>
    <property type="project" value="UniProtKB-UniRule"/>
</dbReference>
<dbReference type="Pfam" id="PF00464">
    <property type="entry name" value="SHMT"/>
    <property type="match status" value="1"/>
</dbReference>
<dbReference type="InterPro" id="IPR019798">
    <property type="entry name" value="Ser_HO-MeTrfase_PLP_BS"/>
</dbReference>
<dbReference type="SUPFAM" id="SSF53383">
    <property type="entry name" value="PLP-dependent transferases"/>
    <property type="match status" value="1"/>
</dbReference>
<keyword evidence="6 9" id="KW-0554">One-carbon metabolism</keyword>
<keyword evidence="12" id="KW-0489">Methyltransferase</keyword>
<dbReference type="InterPro" id="IPR049943">
    <property type="entry name" value="Ser_HO-MeTrfase-like"/>
</dbReference>
<evidence type="ECO:0000313" key="13">
    <source>
        <dbReference type="Proteomes" id="UP000178534"/>
    </source>
</evidence>
<comment type="similarity">
    <text evidence="3 9">Belongs to the SHMT family.</text>
</comment>
<protein>
    <recommendedName>
        <fullName evidence="9">Serine hydroxymethyltransferase</fullName>
        <shortName evidence="9">SHMT</shortName>
        <shortName evidence="9">Serine methylase</shortName>
        <ecNumber evidence="9">2.1.2.1</ecNumber>
    </recommendedName>
</protein>
<dbReference type="InterPro" id="IPR015421">
    <property type="entry name" value="PyrdxlP-dep_Trfase_major"/>
</dbReference>
<feature type="domain" description="Serine hydroxymethyltransferase-like" evidence="11">
    <location>
        <begin position="2"/>
        <end position="382"/>
    </location>
</feature>
<keyword evidence="8 9" id="KW-0663">Pyridoxal phosphate</keyword>
<dbReference type="InterPro" id="IPR039429">
    <property type="entry name" value="SHMT-like_dom"/>
</dbReference>
<dbReference type="InterPro" id="IPR001085">
    <property type="entry name" value="Ser_HO-MeTrfase"/>
</dbReference>
<dbReference type="HAMAP" id="MF_00051">
    <property type="entry name" value="SHMT"/>
    <property type="match status" value="1"/>
</dbReference>